<organism evidence="1">
    <name type="scientific">Guillardia theta (strain CCMP2712)</name>
    <name type="common">Cryptophyte</name>
    <dbReference type="NCBI Taxonomy" id="905079"/>
    <lineage>
        <taxon>Eukaryota</taxon>
        <taxon>Cryptophyceae</taxon>
        <taxon>Pyrenomonadales</taxon>
        <taxon>Geminigeraceae</taxon>
        <taxon>Guillardia</taxon>
    </lineage>
</organism>
<evidence type="ECO:0000313" key="2">
    <source>
        <dbReference type="EnsemblProtists" id="EKX36649"/>
    </source>
</evidence>
<reference evidence="1 3" key="1">
    <citation type="journal article" date="2012" name="Nature">
        <title>Algal genomes reveal evolutionary mosaicism and the fate of nucleomorphs.</title>
        <authorList>
            <consortium name="DOE Joint Genome Institute"/>
            <person name="Curtis B.A."/>
            <person name="Tanifuji G."/>
            <person name="Burki F."/>
            <person name="Gruber A."/>
            <person name="Irimia M."/>
            <person name="Maruyama S."/>
            <person name="Arias M.C."/>
            <person name="Ball S.G."/>
            <person name="Gile G.H."/>
            <person name="Hirakawa Y."/>
            <person name="Hopkins J.F."/>
            <person name="Kuo A."/>
            <person name="Rensing S.A."/>
            <person name="Schmutz J."/>
            <person name="Symeonidi A."/>
            <person name="Elias M."/>
            <person name="Eveleigh R.J."/>
            <person name="Herman E.K."/>
            <person name="Klute M.J."/>
            <person name="Nakayama T."/>
            <person name="Obornik M."/>
            <person name="Reyes-Prieto A."/>
            <person name="Armbrust E.V."/>
            <person name="Aves S.J."/>
            <person name="Beiko R.G."/>
            <person name="Coutinho P."/>
            <person name="Dacks J.B."/>
            <person name="Durnford D.G."/>
            <person name="Fast N.M."/>
            <person name="Green B.R."/>
            <person name="Grisdale C.J."/>
            <person name="Hempel F."/>
            <person name="Henrissat B."/>
            <person name="Hoppner M.P."/>
            <person name="Ishida K."/>
            <person name="Kim E."/>
            <person name="Koreny L."/>
            <person name="Kroth P.G."/>
            <person name="Liu Y."/>
            <person name="Malik S.B."/>
            <person name="Maier U.G."/>
            <person name="McRose D."/>
            <person name="Mock T."/>
            <person name="Neilson J.A."/>
            <person name="Onodera N.T."/>
            <person name="Poole A.M."/>
            <person name="Pritham E.J."/>
            <person name="Richards T.A."/>
            <person name="Rocap G."/>
            <person name="Roy S.W."/>
            <person name="Sarai C."/>
            <person name="Schaack S."/>
            <person name="Shirato S."/>
            <person name="Slamovits C.H."/>
            <person name="Spencer D.F."/>
            <person name="Suzuki S."/>
            <person name="Worden A.Z."/>
            <person name="Zauner S."/>
            <person name="Barry K."/>
            <person name="Bell C."/>
            <person name="Bharti A.K."/>
            <person name="Crow J.A."/>
            <person name="Grimwood J."/>
            <person name="Kramer R."/>
            <person name="Lindquist E."/>
            <person name="Lucas S."/>
            <person name="Salamov A."/>
            <person name="McFadden G.I."/>
            <person name="Lane C.E."/>
            <person name="Keeling P.J."/>
            <person name="Gray M.W."/>
            <person name="Grigoriev I.V."/>
            <person name="Archibald J.M."/>
        </authorList>
    </citation>
    <scope>NUCLEOTIDE SEQUENCE</scope>
    <source>
        <strain evidence="1 3">CCMP2712</strain>
    </source>
</reference>
<evidence type="ECO:0000313" key="3">
    <source>
        <dbReference type="Proteomes" id="UP000011087"/>
    </source>
</evidence>
<name>L1IL67_GUITC</name>
<dbReference type="KEGG" id="gtt:GUITHDRAFT_155186"/>
<dbReference type="AlphaFoldDB" id="L1IL67"/>
<dbReference type="HOGENOM" id="CLU_1558177_0_0_1"/>
<dbReference type="GeneID" id="17293352"/>
<evidence type="ECO:0000313" key="1">
    <source>
        <dbReference type="EMBL" id="EKX36649.1"/>
    </source>
</evidence>
<keyword evidence="3" id="KW-1185">Reference proteome</keyword>
<accession>L1IL67</accession>
<gene>
    <name evidence="1" type="ORF">GUITHDRAFT_155186</name>
</gene>
<protein>
    <submittedName>
        <fullName evidence="1 2">Uncharacterized protein</fullName>
    </submittedName>
</protein>
<reference evidence="2" key="3">
    <citation type="submission" date="2015-06" db="UniProtKB">
        <authorList>
            <consortium name="EnsemblProtists"/>
        </authorList>
    </citation>
    <scope>IDENTIFICATION</scope>
</reference>
<dbReference type="RefSeq" id="XP_005823629.1">
    <property type="nucleotide sequence ID" value="XM_005823572.1"/>
</dbReference>
<proteinExistence type="predicted"/>
<dbReference type="Proteomes" id="UP000011087">
    <property type="component" value="Unassembled WGS sequence"/>
</dbReference>
<dbReference type="EnsemblProtists" id="EKX36649">
    <property type="protein sequence ID" value="EKX36649"/>
    <property type="gene ID" value="GUITHDRAFT_155186"/>
</dbReference>
<dbReference type="EMBL" id="JH993070">
    <property type="protein sequence ID" value="EKX36649.1"/>
    <property type="molecule type" value="Genomic_DNA"/>
</dbReference>
<dbReference type="PaxDb" id="55529-EKX36649"/>
<reference evidence="3" key="2">
    <citation type="submission" date="2012-11" db="EMBL/GenBank/DDBJ databases">
        <authorList>
            <person name="Kuo A."/>
            <person name="Curtis B.A."/>
            <person name="Tanifuji G."/>
            <person name="Burki F."/>
            <person name="Gruber A."/>
            <person name="Irimia M."/>
            <person name="Maruyama S."/>
            <person name="Arias M.C."/>
            <person name="Ball S.G."/>
            <person name="Gile G.H."/>
            <person name="Hirakawa Y."/>
            <person name="Hopkins J.F."/>
            <person name="Rensing S.A."/>
            <person name="Schmutz J."/>
            <person name="Symeonidi A."/>
            <person name="Elias M."/>
            <person name="Eveleigh R.J."/>
            <person name="Herman E.K."/>
            <person name="Klute M.J."/>
            <person name="Nakayama T."/>
            <person name="Obornik M."/>
            <person name="Reyes-Prieto A."/>
            <person name="Armbrust E.V."/>
            <person name="Aves S.J."/>
            <person name="Beiko R.G."/>
            <person name="Coutinho P."/>
            <person name="Dacks J.B."/>
            <person name="Durnford D.G."/>
            <person name="Fast N.M."/>
            <person name="Green B.R."/>
            <person name="Grisdale C."/>
            <person name="Hempe F."/>
            <person name="Henrissat B."/>
            <person name="Hoppner M.P."/>
            <person name="Ishida K.-I."/>
            <person name="Kim E."/>
            <person name="Koreny L."/>
            <person name="Kroth P.G."/>
            <person name="Liu Y."/>
            <person name="Malik S.-B."/>
            <person name="Maier U.G."/>
            <person name="McRose D."/>
            <person name="Mock T."/>
            <person name="Neilson J.A."/>
            <person name="Onodera N.T."/>
            <person name="Poole A.M."/>
            <person name="Pritham E.J."/>
            <person name="Richards T.A."/>
            <person name="Rocap G."/>
            <person name="Roy S.W."/>
            <person name="Sarai C."/>
            <person name="Schaack S."/>
            <person name="Shirato S."/>
            <person name="Slamovits C.H."/>
            <person name="Spencer D.F."/>
            <person name="Suzuki S."/>
            <person name="Worden A.Z."/>
            <person name="Zauner S."/>
            <person name="Barry K."/>
            <person name="Bell C."/>
            <person name="Bharti A.K."/>
            <person name="Crow J.A."/>
            <person name="Grimwood J."/>
            <person name="Kramer R."/>
            <person name="Lindquist E."/>
            <person name="Lucas S."/>
            <person name="Salamov A."/>
            <person name="McFadden G.I."/>
            <person name="Lane C.E."/>
            <person name="Keeling P.J."/>
            <person name="Gray M.W."/>
            <person name="Grigoriev I.V."/>
            <person name="Archibald J.M."/>
        </authorList>
    </citation>
    <scope>NUCLEOTIDE SEQUENCE</scope>
    <source>
        <strain evidence="3">CCMP2712</strain>
    </source>
</reference>
<sequence>MPDNAKGLNIKCSDWRDQKDFKVAPQQMQQMAKCMAADCVQSFETVGCRFTDANRLCYTDVGQGWCSQHVGHPQCNDLGVSVLAPPAGTSSWTPIEDVALFGSASGDAHYGCTCMKHCTYSSGSKKFRCATGYSKVGVSGSPADTPASIVNDEGKAEDCACFCGKGEEWYKS</sequence>